<keyword evidence="13" id="KW-1185">Reference proteome</keyword>
<dbReference type="SUPFAM" id="SSF52833">
    <property type="entry name" value="Thioredoxin-like"/>
    <property type="match status" value="1"/>
</dbReference>
<dbReference type="Proteomes" id="UP000267017">
    <property type="component" value="Unassembled WGS sequence"/>
</dbReference>
<evidence type="ECO:0000256" key="3">
    <source>
        <dbReference type="ARBA" id="ARBA00022448"/>
    </source>
</evidence>
<dbReference type="PROSITE" id="PS51352">
    <property type="entry name" value="THIOREDOXIN_2"/>
    <property type="match status" value="1"/>
</dbReference>
<evidence type="ECO:0000313" key="13">
    <source>
        <dbReference type="Proteomes" id="UP000267017"/>
    </source>
</evidence>
<dbReference type="PANTHER" id="PTHR45663:SF11">
    <property type="entry name" value="GEO12009P1"/>
    <property type="match status" value="1"/>
</dbReference>
<dbReference type="InterPro" id="IPR013766">
    <property type="entry name" value="Thioredoxin_domain"/>
</dbReference>
<accession>A0A3P3U2P3</accession>
<evidence type="ECO:0000256" key="10">
    <source>
        <dbReference type="PIRSR" id="PIRSR000077-4"/>
    </source>
</evidence>
<keyword evidence="6 10" id="KW-0676">Redox-active center</keyword>
<name>A0A3P3U2P3_9BACL</name>
<comment type="similarity">
    <text evidence="1 8">Belongs to the thioredoxin family.</text>
</comment>
<dbReference type="InterPro" id="IPR036249">
    <property type="entry name" value="Thioredoxin-like_sf"/>
</dbReference>
<evidence type="ECO:0000256" key="7">
    <source>
        <dbReference type="NCBIfam" id="TIGR01068"/>
    </source>
</evidence>
<dbReference type="OrthoDB" id="9790390at2"/>
<dbReference type="RefSeq" id="WP_128632395.1">
    <property type="nucleotide sequence ID" value="NZ_RRCN01000001.1"/>
</dbReference>
<dbReference type="Gene3D" id="3.40.30.10">
    <property type="entry name" value="Glutaredoxin"/>
    <property type="match status" value="1"/>
</dbReference>
<protein>
    <recommendedName>
        <fullName evidence="2 7">Thioredoxin</fullName>
    </recommendedName>
</protein>
<feature type="active site" description="Nucleophile" evidence="9">
    <location>
        <position position="29"/>
    </location>
</feature>
<dbReference type="GO" id="GO:0015035">
    <property type="term" value="F:protein-disulfide reductase activity"/>
    <property type="evidence" value="ECO:0007669"/>
    <property type="project" value="UniProtKB-UniRule"/>
</dbReference>
<keyword evidence="3" id="KW-0813">Transport</keyword>
<dbReference type="PIRSF" id="PIRSF000077">
    <property type="entry name" value="Thioredoxin"/>
    <property type="match status" value="1"/>
</dbReference>
<evidence type="ECO:0000256" key="8">
    <source>
        <dbReference type="PIRNR" id="PIRNR000077"/>
    </source>
</evidence>
<comment type="caution">
    <text evidence="12">The sequence shown here is derived from an EMBL/GenBank/DDBJ whole genome shotgun (WGS) entry which is preliminary data.</text>
</comment>
<feature type="site" description="Contributes to redox potential value" evidence="9">
    <location>
        <position position="31"/>
    </location>
</feature>
<evidence type="ECO:0000256" key="6">
    <source>
        <dbReference type="ARBA" id="ARBA00023284"/>
    </source>
</evidence>
<dbReference type="InterPro" id="IPR005746">
    <property type="entry name" value="Thioredoxin"/>
</dbReference>
<dbReference type="CDD" id="cd02947">
    <property type="entry name" value="TRX_family"/>
    <property type="match status" value="1"/>
</dbReference>
<evidence type="ECO:0000256" key="9">
    <source>
        <dbReference type="PIRSR" id="PIRSR000077-1"/>
    </source>
</evidence>
<feature type="active site" description="Nucleophile" evidence="9">
    <location>
        <position position="32"/>
    </location>
</feature>
<dbReference type="InterPro" id="IPR017937">
    <property type="entry name" value="Thioredoxin_CS"/>
</dbReference>
<keyword evidence="5 10" id="KW-1015">Disulfide bond</keyword>
<dbReference type="PROSITE" id="PS00194">
    <property type="entry name" value="THIOREDOXIN_1"/>
    <property type="match status" value="1"/>
</dbReference>
<dbReference type="PRINTS" id="PR00421">
    <property type="entry name" value="THIOREDOXIN"/>
</dbReference>
<feature type="disulfide bond" description="Redox-active" evidence="10">
    <location>
        <begin position="29"/>
        <end position="32"/>
    </location>
</feature>
<dbReference type="FunFam" id="3.40.30.10:FF:000001">
    <property type="entry name" value="Thioredoxin"/>
    <property type="match status" value="1"/>
</dbReference>
<dbReference type="NCBIfam" id="TIGR01068">
    <property type="entry name" value="thioredoxin"/>
    <property type="match status" value="1"/>
</dbReference>
<evidence type="ECO:0000313" key="12">
    <source>
        <dbReference type="EMBL" id="RRJ64591.1"/>
    </source>
</evidence>
<evidence type="ECO:0000256" key="2">
    <source>
        <dbReference type="ARBA" id="ARBA00020570"/>
    </source>
</evidence>
<evidence type="ECO:0000256" key="4">
    <source>
        <dbReference type="ARBA" id="ARBA00022982"/>
    </source>
</evidence>
<proteinExistence type="inferred from homology"/>
<dbReference type="GO" id="GO:0045454">
    <property type="term" value="P:cell redox homeostasis"/>
    <property type="evidence" value="ECO:0007669"/>
    <property type="project" value="TreeGrafter"/>
</dbReference>
<dbReference type="EMBL" id="RRCN01000001">
    <property type="protein sequence ID" value="RRJ64591.1"/>
    <property type="molecule type" value="Genomic_DNA"/>
</dbReference>
<sequence length="106" mass="11626">MGAIALTKTTFQSHIQSGVTLIDFWAPWCGPCKIQLPIVEELADELKGQATLAKVNVDNETELASQFGIRSIPTLLLFKDGRLVETIVGLNPKHVLKDKILKLTGK</sequence>
<dbReference type="AlphaFoldDB" id="A0A3P3U2P3"/>
<organism evidence="12 13">
    <name type="scientific">Paenibacillus oralis</name>
    <dbReference type="NCBI Taxonomy" id="2490856"/>
    <lineage>
        <taxon>Bacteria</taxon>
        <taxon>Bacillati</taxon>
        <taxon>Bacillota</taxon>
        <taxon>Bacilli</taxon>
        <taxon>Bacillales</taxon>
        <taxon>Paenibacillaceae</taxon>
        <taxon>Paenibacillus</taxon>
    </lineage>
</organism>
<evidence type="ECO:0000259" key="11">
    <source>
        <dbReference type="PROSITE" id="PS51352"/>
    </source>
</evidence>
<reference evidence="12 13" key="1">
    <citation type="submission" date="2018-11" db="EMBL/GenBank/DDBJ databases">
        <title>Genome sequencing of Paenibacillus sp. KCOM 3021 (= ChDC PVNT-B20).</title>
        <authorList>
            <person name="Kook J.-K."/>
            <person name="Park S.-N."/>
            <person name="Lim Y.K."/>
        </authorList>
    </citation>
    <scope>NUCLEOTIDE SEQUENCE [LARGE SCALE GENOMIC DNA]</scope>
    <source>
        <strain evidence="12 13">KCOM 3021</strain>
    </source>
</reference>
<dbReference type="GO" id="GO:0005829">
    <property type="term" value="C:cytosol"/>
    <property type="evidence" value="ECO:0007669"/>
    <property type="project" value="TreeGrafter"/>
</dbReference>
<evidence type="ECO:0000256" key="1">
    <source>
        <dbReference type="ARBA" id="ARBA00008987"/>
    </source>
</evidence>
<dbReference type="Pfam" id="PF00085">
    <property type="entry name" value="Thioredoxin"/>
    <property type="match status" value="1"/>
</dbReference>
<dbReference type="PANTHER" id="PTHR45663">
    <property type="entry name" value="GEO12009P1"/>
    <property type="match status" value="1"/>
</dbReference>
<gene>
    <name evidence="12" type="primary">trxA</name>
    <name evidence="12" type="ORF">EHV15_17910</name>
</gene>
<keyword evidence="4" id="KW-0249">Electron transport</keyword>
<feature type="domain" description="Thioredoxin" evidence="11">
    <location>
        <begin position="1"/>
        <end position="105"/>
    </location>
</feature>
<feature type="site" description="Deprotonates C-terminal active site Cys" evidence="9">
    <location>
        <position position="23"/>
    </location>
</feature>
<evidence type="ECO:0000256" key="5">
    <source>
        <dbReference type="ARBA" id="ARBA00023157"/>
    </source>
</evidence>
<feature type="site" description="Contributes to redox potential value" evidence="9">
    <location>
        <position position="30"/>
    </location>
</feature>